<dbReference type="GO" id="GO:0004517">
    <property type="term" value="F:nitric-oxide synthase activity"/>
    <property type="evidence" value="ECO:0007669"/>
    <property type="project" value="UniProtKB-EC"/>
</dbReference>
<evidence type="ECO:0000256" key="9">
    <source>
        <dbReference type="ARBA" id="ARBA00022723"/>
    </source>
</evidence>
<comment type="similarity">
    <text evidence="4">Belongs to the NOS family.</text>
</comment>
<dbReference type="FunFam" id="1.20.990.10:FF:000002">
    <property type="entry name" value="Nitric oxide synthase"/>
    <property type="match status" value="1"/>
</dbReference>
<keyword evidence="14" id="KW-0408">Iron</keyword>
<dbReference type="Gene3D" id="3.90.1230.10">
    <property type="entry name" value="Nitric Oxide Synthase, Chain A, domain 3"/>
    <property type="match status" value="1"/>
</dbReference>
<keyword evidence="11" id="KW-0521">NADP</keyword>
<keyword evidence="18" id="KW-1185">Reference proteome</keyword>
<dbReference type="InterPro" id="IPR023173">
    <property type="entry name" value="NADPH_Cyt_P450_Rdtase_alpha"/>
</dbReference>
<name>A0A7R9BFM1_9CRUS</name>
<dbReference type="Gene3D" id="3.40.50.80">
    <property type="entry name" value="Nucleotide-binding domain of ferredoxin-NADP reductase (FNR) module"/>
    <property type="match status" value="2"/>
</dbReference>
<dbReference type="InterPro" id="IPR004030">
    <property type="entry name" value="NOS_N"/>
</dbReference>
<dbReference type="InterPro" id="IPR001433">
    <property type="entry name" value="OxRdtase_FAD/NAD-bd"/>
</dbReference>
<evidence type="ECO:0000256" key="11">
    <source>
        <dbReference type="ARBA" id="ARBA00022857"/>
    </source>
</evidence>
<dbReference type="AlphaFoldDB" id="A0A7R9BFM1"/>
<evidence type="ECO:0000256" key="5">
    <source>
        <dbReference type="ARBA" id="ARBA00012989"/>
    </source>
</evidence>
<dbReference type="Pfam" id="PF00667">
    <property type="entry name" value="FAD_binding_1"/>
    <property type="match status" value="1"/>
</dbReference>
<dbReference type="PRINTS" id="PR00369">
    <property type="entry name" value="FLAVODOXIN"/>
</dbReference>
<dbReference type="SUPFAM" id="SSF56512">
    <property type="entry name" value="Nitric oxide (NO) synthase oxygenase domain"/>
    <property type="match status" value="1"/>
</dbReference>
<feature type="non-terminal residue" evidence="17">
    <location>
        <position position="1279"/>
    </location>
</feature>
<dbReference type="InterPro" id="IPR003097">
    <property type="entry name" value="CysJ-like_FAD-binding"/>
</dbReference>
<comment type="cofactor">
    <cofactor evidence="3">
        <name>FAD</name>
        <dbReference type="ChEBI" id="CHEBI:57692"/>
    </cofactor>
</comment>
<dbReference type="PRINTS" id="PR00371">
    <property type="entry name" value="FPNCR"/>
</dbReference>
<dbReference type="EMBL" id="CAJPEX010000241">
    <property type="protein sequence ID" value="CAG0914534.1"/>
    <property type="molecule type" value="Genomic_DNA"/>
</dbReference>
<evidence type="ECO:0000313" key="18">
    <source>
        <dbReference type="Proteomes" id="UP000678499"/>
    </source>
</evidence>
<dbReference type="Pfam" id="PF00175">
    <property type="entry name" value="NAD_binding_1"/>
    <property type="match status" value="1"/>
</dbReference>
<evidence type="ECO:0000256" key="6">
    <source>
        <dbReference type="ARBA" id="ARBA00022617"/>
    </source>
</evidence>
<dbReference type="EC" id="1.14.13.39" evidence="5"/>
<dbReference type="PANTHER" id="PTHR43410">
    <property type="entry name" value="NITRIC OXIDE SYNTHASE OXYGENASE"/>
    <property type="match status" value="1"/>
</dbReference>
<keyword evidence="13" id="KW-0560">Oxidoreductase</keyword>
<accession>A0A7R9BFM1</accession>
<dbReference type="InterPro" id="IPR039261">
    <property type="entry name" value="FNR_nucleotide-bd"/>
</dbReference>
<dbReference type="GO" id="GO:0005516">
    <property type="term" value="F:calmodulin binding"/>
    <property type="evidence" value="ECO:0007669"/>
    <property type="project" value="UniProtKB-KW"/>
</dbReference>
<evidence type="ECO:0000256" key="2">
    <source>
        <dbReference type="ARBA" id="ARBA00001970"/>
    </source>
</evidence>
<dbReference type="InterPro" id="IPR008254">
    <property type="entry name" value="Flavodoxin/NO_synth"/>
</dbReference>
<dbReference type="Gene3D" id="3.40.50.360">
    <property type="match status" value="1"/>
</dbReference>
<keyword evidence="6" id="KW-0349">Heme</keyword>
<dbReference type="PROSITE" id="PS51384">
    <property type="entry name" value="FAD_FR"/>
    <property type="match status" value="1"/>
</dbReference>
<evidence type="ECO:0000259" key="15">
    <source>
        <dbReference type="PROSITE" id="PS50902"/>
    </source>
</evidence>
<dbReference type="EMBL" id="OA882278">
    <property type="protein sequence ID" value="CAD7274382.1"/>
    <property type="molecule type" value="Genomic_DNA"/>
</dbReference>
<reference evidence="17" key="1">
    <citation type="submission" date="2020-11" db="EMBL/GenBank/DDBJ databases">
        <authorList>
            <person name="Tran Van P."/>
        </authorList>
    </citation>
    <scope>NUCLEOTIDE SEQUENCE</scope>
</reference>
<evidence type="ECO:0000256" key="12">
    <source>
        <dbReference type="ARBA" id="ARBA00022860"/>
    </source>
</evidence>
<dbReference type="GO" id="GO:0006809">
    <property type="term" value="P:nitric oxide biosynthetic process"/>
    <property type="evidence" value="ECO:0007669"/>
    <property type="project" value="InterPro"/>
</dbReference>
<keyword evidence="12" id="KW-0112">Calmodulin-binding</keyword>
<dbReference type="Pfam" id="PF02898">
    <property type="entry name" value="NO_synthase"/>
    <property type="match status" value="2"/>
</dbReference>
<evidence type="ECO:0000256" key="8">
    <source>
        <dbReference type="ARBA" id="ARBA00022643"/>
    </source>
</evidence>
<gene>
    <name evidence="17" type="ORF">NMOB1V02_LOCUS2215</name>
</gene>
<dbReference type="InterPro" id="IPR050607">
    <property type="entry name" value="NOS"/>
</dbReference>
<dbReference type="InterPro" id="IPR044944">
    <property type="entry name" value="NOS_dom_3"/>
</dbReference>
<dbReference type="Gene3D" id="2.40.30.10">
    <property type="entry name" value="Translation factors"/>
    <property type="match status" value="1"/>
</dbReference>
<evidence type="ECO:0000256" key="4">
    <source>
        <dbReference type="ARBA" id="ARBA00006267"/>
    </source>
</evidence>
<feature type="domain" description="Flavodoxin-like" evidence="15">
    <location>
        <begin position="608"/>
        <end position="756"/>
    </location>
</feature>
<evidence type="ECO:0000256" key="14">
    <source>
        <dbReference type="ARBA" id="ARBA00023004"/>
    </source>
</evidence>
<dbReference type="GO" id="GO:0046872">
    <property type="term" value="F:metal ion binding"/>
    <property type="evidence" value="ECO:0007669"/>
    <property type="project" value="UniProtKB-KW"/>
</dbReference>
<dbReference type="SUPFAM" id="SSF52343">
    <property type="entry name" value="Ferredoxin reductase-like, C-terminal NADP-linked domain"/>
    <property type="match status" value="2"/>
</dbReference>
<keyword evidence="9" id="KW-0479">Metal-binding</keyword>
<dbReference type="Gene3D" id="3.90.340.10">
    <property type="entry name" value="Nitric Oxide Synthase, Chain A, domain 1"/>
    <property type="match status" value="2"/>
</dbReference>
<dbReference type="GO" id="GO:0010181">
    <property type="term" value="F:FMN binding"/>
    <property type="evidence" value="ECO:0007669"/>
    <property type="project" value="InterPro"/>
</dbReference>
<dbReference type="InterPro" id="IPR036119">
    <property type="entry name" value="NOS_N_sf"/>
</dbReference>
<dbReference type="OrthoDB" id="1688044at2759"/>
<comment type="cofactor">
    <cofactor evidence="1">
        <name>FMN</name>
        <dbReference type="ChEBI" id="CHEBI:58210"/>
    </cofactor>
</comment>
<dbReference type="FunFam" id="3.40.50.360:FF:000019">
    <property type="entry name" value="Nitric oxide synthase"/>
    <property type="match status" value="1"/>
</dbReference>
<comment type="cofactor">
    <cofactor evidence="2">
        <name>heme b</name>
        <dbReference type="ChEBI" id="CHEBI:60344"/>
    </cofactor>
</comment>
<keyword evidence="7" id="KW-0285">Flavoprotein</keyword>
<evidence type="ECO:0000256" key="10">
    <source>
        <dbReference type="ARBA" id="ARBA00022827"/>
    </source>
</evidence>
<protein>
    <recommendedName>
        <fullName evidence="5">nitric-oxide synthase (NADPH)</fullName>
        <ecNumber evidence="5">1.14.13.39</ecNumber>
    </recommendedName>
</protein>
<dbReference type="Pfam" id="PF00258">
    <property type="entry name" value="Flavodoxin_1"/>
    <property type="match status" value="1"/>
</dbReference>
<evidence type="ECO:0000256" key="3">
    <source>
        <dbReference type="ARBA" id="ARBA00001974"/>
    </source>
</evidence>
<dbReference type="PROSITE" id="PS60001">
    <property type="entry name" value="NOS"/>
    <property type="match status" value="1"/>
</dbReference>
<dbReference type="PANTHER" id="PTHR43410:SF1">
    <property type="entry name" value="NITRIC OXIDE SYNTHASE"/>
    <property type="match status" value="1"/>
</dbReference>
<evidence type="ECO:0000259" key="16">
    <source>
        <dbReference type="PROSITE" id="PS51384"/>
    </source>
</evidence>
<dbReference type="InterPro" id="IPR001709">
    <property type="entry name" value="Flavoprot_Pyr_Nucl_cyt_Rdtase"/>
</dbReference>
<dbReference type="Gene3D" id="3.90.440.10">
    <property type="entry name" value="Nitric Oxide Synthase,Heme Domain,Chain A domain 2"/>
    <property type="match status" value="1"/>
</dbReference>
<dbReference type="InterPro" id="IPR044940">
    <property type="entry name" value="NOS_dom_2"/>
</dbReference>
<feature type="domain" description="FAD-binding FR-type" evidence="16">
    <location>
        <begin position="811"/>
        <end position="1063"/>
    </location>
</feature>
<dbReference type="SUPFAM" id="SSF63380">
    <property type="entry name" value="Riboflavin synthase domain-like"/>
    <property type="match status" value="1"/>
</dbReference>
<organism evidence="17">
    <name type="scientific">Notodromas monacha</name>
    <dbReference type="NCBI Taxonomy" id="399045"/>
    <lineage>
        <taxon>Eukaryota</taxon>
        <taxon>Metazoa</taxon>
        <taxon>Ecdysozoa</taxon>
        <taxon>Arthropoda</taxon>
        <taxon>Crustacea</taxon>
        <taxon>Oligostraca</taxon>
        <taxon>Ostracoda</taxon>
        <taxon>Podocopa</taxon>
        <taxon>Podocopida</taxon>
        <taxon>Cypridocopina</taxon>
        <taxon>Cypridoidea</taxon>
        <taxon>Cyprididae</taxon>
        <taxon>Notodromas</taxon>
    </lineage>
</organism>
<dbReference type="InterPro" id="IPR017938">
    <property type="entry name" value="Riboflavin_synthase-like_b-brl"/>
</dbReference>
<dbReference type="InterPro" id="IPR029039">
    <property type="entry name" value="Flavoprotein-like_sf"/>
</dbReference>
<evidence type="ECO:0000256" key="7">
    <source>
        <dbReference type="ARBA" id="ARBA00022630"/>
    </source>
</evidence>
<dbReference type="PROSITE" id="PS50902">
    <property type="entry name" value="FLAVODOXIN_LIKE"/>
    <property type="match status" value="1"/>
</dbReference>
<keyword evidence="8" id="KW-0288">FMN</keyword>
<dbReference type="InterPro" id="IPR044943">
    <property type="entry name" value="NOS_dom_1"/>
</dbReference>
<sequence>KYVQDLMQENTESIFDKIVNKFGHFYVCGDCVMAVEVYATLGKILQDLGKMSAEDAEDFLLTMKEENRYHEDIFGLTSHAKNPCQGGVCEGSLMKSYVPISSAVSNSKSKADMLQEAIKFLDEYFASEKRFSPPCEKISKMYFPMLRHDSFLFRSPDGKDNENRKIQVQIDIKNHGFYDLTEAELEFGAKLAWRNAARCIGRIQWSKLKLFDYRHVKTPSQMFEALLNHVKYGMNDGNIRYEYSQGFFLNKPVFECKKFDYLRRSAITVFPPRIAARDDFRMWNNQIFSFAGYTKTDGTIIGDPVNVEFTQDGREKEDGSTSCLWFSRVQDTNQNISSSLRNWSRLFGFPTQTFICPIFPPELSRFEWFTSLGIEWYALPGVSNMLFDCGGIEFPAAPFNGWYMSTEIAIRDLCDPQRYNLLKTIGEKMGLDVTNPSNFWKDRVAVEVNVAVMHSFQESGVTIVDHYTAAESFMKHLENENRLRRGCPADWVWIVPPMSGSLTPVYHQEMVMYHLKPSYEYQIYEVTVVIFRSTSEKKTFSGSSLVCVPVETFASKWFNKKKKLQGSCMVCFIQQFLLLLDSIILSSTRSARFTSSLFATALKVRIPLTILFATETGKSAKLANVLTGLFSHEFRIRTMEMAAYDFEELKRETLVILVSSTFGNGDPPENGKAFAKKLRQATCSRDANNNREELWSNLRFAVFGVGSTAYPNFAAFGKFLDHSLGSLGAHRLHEIGLGDELKGQEKAFYSWMKEIYLAVIKEFHLKTSLGAEILHSLNGSNEAVLDPKKLRFQSTDREDDLISALSHLHEKKIVPCKLLEIKHLCNMTADENGTIFVRLATGQIQGAMNYKPGDHIAVYPKNQKFLVNGIIPFLDDCPSPETPFELMEMQKTKHSSFGANDESESWKRVSGLPRSSVKTFLTCYKDITTPPNQDFLAILAKFSSNAEEKARLEILSKDEIQYENWRNGKNPNLLEVLEEFTSVKPPASLVIKMLPNLQPRFYSISSSQNVHPGEVHLTVGIVQYKKEDNGLVRFGVCSNFLKNASVGKIIPAFIRSAPGFKLPIDRKTPIIMIGSGTGIAPFRSFWQQRQAEFASSTRATTSSDFGPMNLYFGCRSKRSALYQEEVADLMKSSSILAEYHLALSREPGEQKVLKEITAVLAVESEYTVSCIFQKYVQNLLKKNATKVFASICEGSGHIFVCGGFAMAEDVRKTLQKIFRHQGQMSKTEARGYFQQMKVIDQTFIPESQARQNIKQRFPLDFKDENRYHEDIFGIANRRL</sequence>
<dbReference type="InterPro" id="IPR001094">
    <property type="entry name" value="Flavdoxin-like"/>
</dbReference>
<evidence type="ECO:0000313" key="17">
    <source>
        <dbReference type="EMBL" id="CAD7274382.1"/>
    </source>
</evidence>
<dbReference type="Proteomes" id="UP000678499">
    <property type="component" value="Unassembled WGS sequence"/>
</dbReference>
<proteinExistence type="inferred from homology"/>
<dbReference type="InterPro" id="IPR017927">
    <property type="entry name" value="FAD-bd_FR_type"/>
</dbReference>
<evidence type="ECO:0000256" key="1">
    <source>
        <dbReference type="ARBA" id="ARBA00001917"/>
    </source>
</evidence>
<keyword evidence="10" id="KW-0274">FAD</keyword>
<dbReference type="SUPFAM" id="SSF52218">
    <property type="entry name" value="Flavoproteins"/>
    <property type="match status" value="1"/>
</dbReference>
<evidence type="ECO:0000256" key="13">
    <source>
        <dbReference type="ARBA" id="ARBA00023002"/>
    </source>
</evidence>
<dbReference type="Gene3D" id="1.20.990.10">
    <property type="entry name" value="NADPH-cytochrome p450 Reductase, Chain A, domain 3"/>
    <property type="match status" value="1"/>
</dbReference>